<dbReference type="Pfam" id="PF01725">
    <property type="entry name" value="Ham1p_like"/>
    <property type="match status" value="1"/>
</dbReference>
<feature type="binding site" evidence="10">
    <location>
        <begin position="181"/>
        <end position="182"/>
    </location>
    <ligand>
        <name>substrate</name>
    </ligand>
</feature>
<dbReference type="EMBL" id="JACHEP010000007">
    <property type="protein sequence ID" value="MBB5324612.1"/>
    <property type="molecule type" value="Genomic_DNA"/>
</dbReference>
<evidence type="ECO:0000256" key="8">
    <source>
        <dbReference type="ARBA" id="ARBA00051875"/>
    </source>
</evidence>
<reference evidence="12 13" key="1">
    <citation type="submission" date="2020-08" db="EMBL/GenBank/DDBJ databases">
        <title>Genomic Encyclopedia of Type Strains, Phase IV (KMG-IV): sequencing the most valuable type-strain genomes for metagenomic binning, comparative biology and taxonomic classification.</title>
        <authorList>
            <person name="Goeker M."/>
        </authorList>
    </citation>
    <scope>NUCLEOTIDE SEQUENCE [LARGE SCALE GENOMIC DNA]</scope>
    <source>
        <strain evidence="12 13">DSM 16325</strain>
    </source>
</reference>
<keyword evidence="3 10" id="KW-0479">Metal-binding</keyword>
<dbReference type="PANTHER" id="PTHR11067">
    <property type="entry name" value="INOSINE TRIPHOSPHATE PYROPHOSPHATASE/HAM1 PROTEIN"/>
    <property type="match status" value="1"/>
</dbReference>
<keyword evidence="6 10" id="KW-0460">Magnesium</keyword>
<dbReference type="GO" id="GO:0036222">
    <property type="term" value="F:XTP diphosphatase activity"/>
    <property type="evidence" value="ECO:0007669"/>
    <property type="project" value="UniProtKB-UniRule"/>
</dbReference>
<dbReference type="GO" id="GO:0036220">
    <property type="term" value="F:ITP diphosphatase activity"/>
    <property type="evidence" value="ECO:0007669"/>
    <property type="project" value="UniProtKB-UniRule"/>
</dbReference>
<feature type="active site" description="Proton acceptor" evidence="10">
    <location>
        <position position="70"/>
    </location>
</feature>
<evidence type="ECO:0000256" key="6">
    <source>
        <dbReference type="ARBA" id="ARBA00022842"/>
    </source>
</evidence>
<feature type="binding site" evidence="10">
    <location>
        <begin position="153"/>
        <end position="156"/>
    </location>
    <ligand>
        <name>substrate</name>
    </ligand>
</feature>
<comment type="similarity">
    <text evidence="1 10 11">Belongs to the HAM1 NTPase family.</text>
</comment>
<keyword evidence="4 10" id="KW-0547">Nucleotide-binding</keyword>
<dbReference type="SUPFAM" id="SSF52972">
    <property type="entry name" value="ITPase-like"/>
    <property type="match status" value="1"/>
</dbReference>
<evidence type="ECO:0000256" key="2">
    <source>
        <dbReference type="ARBA" id="ARBA00011738"/>
    </source>
</evidence>
<dbReference type="GO" id="GO:0009117">
    <property type="term" value="P:nucleotide metabolic process"/>
    <property type="evidence" value="ECO:0007669"/>
    <property type="project" value="UniProtKB-KW"/>
</dbReference>
<dbReference type="CDD" id="cd00515">
    <property type="entry name" value="HAM1"/>
    <property type="match status" value="1"/>
</dbReference>
<comment type="catalytic activity">
    <reaction evidence="9 10">
        <text>XTP + H2O = XMP + diphosphate + H(+)</text>
        <dbReference type="Rhea" id="RHEA:28610"/>
        <dbReference type="ChEBI" id="CHEBI:15377"/>
        <dbReference type="ChEBI" id="CHEBI:15378"/>
        <dbReference type="ChEBI" id="CHEBI:33019"/>
        <dbReference type="ChEBI" id="CHEBI:57464"/>
        <dbReference type="ChEBI" id="CHEBI:61314"/>
        <dbReference type="EC" id="3.6.1.66"/>
    </reaction>
</comment>
<feature type="binding site" evidence="10">
    <location>
        <position position="71"/>
    </location>
    <ligand>
        <name>substrate</name>
    </ligand>
</feature>
<dbReference type="Proteomes" id="UP000520011">
    <property type="component" value="Unassembled WGS sequence"/>
</dbReference>
<dbReference type="InterPro" id="IPR020922">
    <property type="entry name" value="dITP/XTP_pyrophosphatase"/>
</dbReference>
<dbReference type="GO" id="GO:0005829">
    <property type="term" value="C:cytosol"/>
    <property type="evidence" value="ECO:0007669"/>
    <property type="project" value="TreeGrafter"/>
</dbReference>
<feature type="binding site" evidence="10">
    <location>
        <position position="176"/>
    </location>
    <ligand>
        <name>substrate</name>
    </ligand>
</feature>
<evidence type="ECO:0000256" key="7">
    <source>
        <dbReference type="ARBA" id="ARBA00023080"/>
    </source>
</evidence>
<proteinExistence type="inferred from homology"/>
<dbReference type="NCBIfam" id="NF011397">
    <property type="entry name" value="PRK14822.1"/>
    <property type="match status" value="1"/>
</dbReference>
<evidence type="ECO:0000313" key="13">
    <source>
        <dbReference type="Proteomes" id="UP000520011"/>
    </source>
</evidence>
<gene>
    <name evidence="12" type="ORF">HNQ34_001709</name>
</gene>
<evidence type="ECO:0000256" key="11">
    <source>
        <dbReference type="RuleBase" id="RU003781"/>
    </source>
</evidence>
<comment type="subunit">
    <text evidence="2 10">Homodimer.</text>
</comment>
<dbReference type="GO" id="GO:0017111">
    <property type="term" value="F:ribonucleoside triphosphate phosphatase activity"/>
    <property type="evidence" value="ECO:0007669"/>
    <property type="project" value="InterPro"/>
</dbReference>
<dbReference type="InterPro" id="IPR029001">
    <property type="entry name" value="ITPase-like_fam"/>
</dbReference>
<dbReference type="FunFam" id="3.90.950.10:FF:000001">
    <property type="entry name" value="dITP/XTP pyrophosphatase"/>
    <property type="match status" value="1"/>
</dbReference>
<evidence type="ECO:0000256" key="3">
    <source>
        <dbReference type="ARBA" id="ARBA00022723"/>
    </source>
</evidence>
<evidence type="ECO:0000313" key="12">
    <source>
        <dbReference type="EMBL" id="MBB5324612.1"/>
    </source>
</evidence>
<comment type="catalytic activity">
    <reaction evidence="10">
        <text>ITP + H2O = IMP + diphosphate + H(+)</text>
        <dbReference type="Rhea" id="RHEA:29399"/>
        <dbReference type="ChEBI" id="CHEBI:15377"/>
        <dbReference type="ChEBI" id="CHEBI:15378"/>
        <dbReference type="ChEBI" id="CHEBI:33019"/>
        <dbReference type="ChEBI" id="CHEBI:58053"/>
        <dbReference type="ChEBI" id="CHEBI:61402"/>
        <dbReference type="EC" id="3.6.1.66"/>
    </reaction>
</comment>
<comment type="catalytic activity">
    <reaction evidence="8 10">
        <text>dITP + H2O = dIMP + diphosphate + H(+)</text>
        <dbReference type="Rhea" id="RHEA:28342"/>
        <dbReference type="ChEBI" id="CHEBI:15377"/>
        <dbReference type="ChEBI" id="CHEBI:15378"/>
        <dbReference type="ChEBI" id="CHEBI:33019"/>
        <dbReference type="ChEBI" id="CHEBI:61194"/>
        <dbReference type="ChEBI" id="CHEBI:61382"/>
        <dbReference type="EC" id="3.6.1.66"/>
    </reaction>
</comment>
<comment type="function">
    <text evidence="10">Pyrophosphatase that catalyzes the hydrolysis of nucleoside triphosphates to their monophosphate derivatives, with a high preference for the non-canonical purine nucleotides XTP (xanthosine triphosphate), dITP (deoxyinosine triphosphate) and ITP. Seems to function as a house-cleaning enzyme that removes non-canonical purine nucleotides from the nucleotide pool, thus preventing their incorporation into DNA/RNA and avoiding chromosomal lesions.</text>
</comment>
<dbReference type="GO" id="GO:0046872">
    <property type="term" value="F:metal ion binding"/>
    <property type="evidence" value="ECO:0007669"/>
    <property type="project" value="UniProtKB-KW"/>
</dbReference>
<evidence type="ECO:0000256" key="4">
    <source>
        <dbReference type="ARBA" id="ARBA00022741"/>
    </source>
</evidence>
<dbReference type="GO" id="GO:0035870">
    <property type="term" value="F:dITP diphosphatase activity"/>
    <property type="evidence" value="ECO:0007669"/>
    <property type="project" value="UniProtKB-UniRule"/>
</dbReference>
<accession>A0A7W8MUK9</accession>
<organism evidence="12 13">
    <name type="scientific">Anoxybacteroides tepidamans</name>
    <dbReference type="NCBI Taxonomy" id="265948"/>
    <lineage>
        <taxon>Bacteria</taxon>
        <taxon>Bacillati</taxon>
        <taxon>Bacillota</taxon>
        <taxon>Bacilli</taxon>
        <taxon>Bacillales</taxon>
        <taxon>Anoxybacillaceae</taxon>
        <taxon>Anoxybacteroides</taxon>
    </lineage>
</organism>
<sequence>MKEVIIATKNAGKAREFQALLEKKGVKVKTLLDFPDCPDVEETGSTFAENARLKAETIASYFQRTVIADDSGLSIDALDGRPGVYSARYAGEEKDDQANIAKVLKEMEGIPFAKRTARFHCALAVAVPNERTVVVEGTCAGYITDAPRGENGFGYDPIFYVPQKEKTMAELPKEEKNKISHRADALTKLEKQWEKIMNGESKNI</sequence>
<dbReference type="AlphaFoldDB" id="A0A7W8MUK9"/>
<keyword evidence="13" id="KW-1185">Reference proteome</keyword>
<keyword evidence="7 10" id="KW-0546">Nucleotide metabolism</keyword>
<dbReference type="NCBIfam" id="TIGR00042">
    <property type="entry name" value="RdgB/HAM1 family non-canonical purine NTP pyrophosphatase"/>
    <property type="match status" value="1"/>
</dbReference>
<feature type="binding site" evidence="10">
    <location>
        <position position="41"/>
    </location>
    <ligand>
        <name>Mg(2+)</name>
        <dbReference type="ChEBI" id="CHEBI:18420"/>
    </ligand>
</feature>
<dbReference type="EC" id="3.6.1.66" evidence="10"/>
<name>A0A7W8MUK9_9BACL</name>
<comment type="caution">
    <text evidence="12">The sequence shown here is derived from an EMBL/GenBank/DDBJ whole genome shotgun (WGS) entry which is preliminary data.</text>
</comment>
<feature type="binding site" evidence="10">
    <location>
        <position position="70"/>
    </location>
    <ligand>
        <name>Mg(2+)</name>
        <dbReference type="ChEBI" id="CHEBI:18420"/>
    </ligand>
</feature>
<dbReference type="PANTHER" id="PTHR11067:SF9">
    <property type="entry name" value="INOSINE TRIPHOSPHATE PYROPHOSPHATASE"/>
    <property type="match status" value="1"/>
</dbReference>
<dbReference type="HAMAP" id="MF_01405">
    <property type="entry name" value="Non_canon_purine_NTPase"/>
    <property type="match status" value="1"/>
</dbReference>
<evidence type="ECO:0000256" key="1">
    <source>
        <dbReference type="ARBA" id="ARBA00008023"/>
    </source>
</evidence>
<evidence type="ECO:0000256" key="9">
    <source>
        <dbReference type="ARBA" id="ARBA00052017"/>
    </source>
</evidence>
<dbReference type="GO" id="GO:0009146">
    <property type="term" value="P:purine nucleoside triphosphate catabolic process"/>
    <property type="evidence" value="ECO:0007669"/>
    <property type="project" value="UniProtKB-UniRule"/>
</dbReference>
<evidence type="ECO:0000256" key="5">
    <source>
        <dbReference type="ARBA" id="ARBA00022801"/>
    </source>
</evidence>
<keyword evidence="5 10" id="KW-0378">Hydrolase</keyword>
<dbReference type="GO" id="GO:0000166">
    <property type="term" value="F:nucleotide binding"/>
    <property type="evidence" value="ECO:0007669"/>
    <property type="project" value="UniProtKB-KW"/>
</dbReference>
<dbReference type="Gene3D" id="3.90.950.10">
    <property type="match status" value="1"/>
</dbReference>
<dbReference type="InterPro" id="IPR002637">
    <property type="entry name" value="RdgB/HAM1"/>
</dbReference>
<evidence type="ECO:0000256" key="10">
    <source>
        <dbReference type="HAMAP-Rule" id="MF_01405"/>
    </source>
</evidence>
<comment type="cofactor">
    <cofactor evidence="10">
        <name>Mg(2+)</name>
        <dbReference type="ChEBI" id="CHEBI:18420"/>
    </cofactor>
    <text evidence="10">Binds 1 Mg(2+) ion per subunit.</text>
</comment>
<dbReference type="RefSeq" id="WP_183253487.1">
    <property type="nucleotide sequence ID" value="NZ_JACHEP010000007.1"/>
</dbReference>
<feature type="binding site" evidence="10">
    <location>
        <begin position="8"/>
        <end position="13"/>
    </location>
    <ligand>
        <name>substrate</name>
    </ligand>
</feature>
<protein>
    <recommendedName>
        <fullName evidence="10">dITP/XTP pyrophosphatase</fullName>
        <ecNumber evidence="10">3.6.1.66</ecNumber>
    </recommendedName>
    <alternativeName>
        <fullName evidence="10">Non-canonical purine NTP pyrophosphatase</fullName>
    </alternativeName>
    <alternativeName>
        <fullName evidence="10">Non-standard purine NTP pyrophosphatase</fullName>
    </alternativeName>
    <alternativeName>
        <fullName evidence="10">Nucleoside-triphosphate diphosphatase</fullName>
    </alternativeName>
    <alternativeName>
        <fullName evidence="10">Nucleoside-triphosphate pyrophosphatase</fullName>
        <shortName evidence="10">NTPase</shortName>
    </alternativeName>
</protein>